<evidence type="ECO:0000313" key="3">
    <source>
        <dbReference type="Proteomes" id="UP000187209"/>
    </source>
</evidence>
<keyword evidence="3" id="KW-1185">Reference proteome</keyword>
<gene>
    <name evidence="2" type="ORF">SteCoe_30621</name>
</gene>
<evidence type="ECO:0000259" key="1">
    <source>
        <dbReference type="PROSITE" id="PS50969"/>
    </source>
</evidence>
<name>A0A1R2B375_9CILI</name>
<dbReference type="EMBL" id="MPUH01001011">
    <property type="protein sequence ID" value="OMJ71234.1"/>
    <property type="molecule type" value="Genomic_DNA"/>
</dbReference>
<comment type="caution">
    <text evidence="2">The sequence shown here is derived from an EMBL/GenBank/DDBJ whole genome shotgun (WGS) entry which is preliminary data.</text>
</comment>
<dbReference type="FunFam" id="3.40.50.1000:FF:000121">
    <property type="entry name" value="Uncharacterized protein"/>
    <property type="match status" value="1"/>
</dbReference>
<accession>A0A1R2B375</accession>
<dbReference type="SUPFAM" id="SSF56784">
    <property type="entry name" value="HAD-like"/>
    <property type="match status" value="1"/>
</dbReference>
<feature type="domain" description="FCP1 homology" evidence="1">
    <location>
        <begin position="150"/>
        <end position="311"/>
    </location>
</feature>
<proteinExistence type="predicted"/>
<dbReference type="InterPro" id="IPR036412">
    <property type="entry name" value="HAD-like_sf"/>
</dbReference>
<dbReference type="SMART" id="SM00577">
    <property type="entry name" value="CPDc"/>
    <property type="match status" value="1"/>
</dbReference>
<dbReference type="PANTHER" id="PTHR12210">
    <property type="entry name" value="DULLARD PROTEIN PHOSPHATASE"/>
    <property type="match status" value="1"/>
</dbReference>
<protein>
    <recommendedName>
        <fullName evidence="1">FCP1 homology domain-containing protein</fullName>
    </recommendedName>
</protein>
<dbReference type="CDD" id="cd07521">
    <property type="entry name" value="HAD_FCP1-like"/>
    <property type="match status" value="1"/>
</dbReference>
<dbReference type="Proteomes" id="UP000187209">
    <property type="component" value="Unassembled WGS sequence"/>
</dbReference>
<organism evidence="2 3">
    <name type="scientific">Stentor coeruleus</name>
    <dbReference type="NCBI Taxonomy" id="5963"/>
    <lineage>
        <taxon>Eukaryota</taxon>
        <taxon>Sar</taxon>
        <taxon>Alveolata</taxon>
        <taxon>Ciliophora</taxon>
        <taxon>Postciliodesmatophora</taxon>
        <taxon>Heterotrichea</taxon>
        <taxon>Heterotrichida</taxon>
        <taxon>Stentoridae</taxon>
        <taxon>Stentor</taxon>
    </lineage>
</organism>
<sequence>MITTNESSKVPKLTIEVPEFEFPETFPSVFAARFNLSRHSPMSQTPKYTKTKEFFKHNRSAGGTPTHANQYHRVPMIFLINQNNLRGKGISTSENSTQSEEDQLKTEKYNKIYRDHLIQTYQSLKFVKELRPVDLQQLRAKRVTIPRRKGYEYKKTVIFDLDETLVHCCEDSSIEPTIVLPIRFITGEIIEAPICVRPYALECLKQVSKNYEVIVFTASHQSYADAVLDYLDSEREIIHHRFYRQHCVFMDGIYIKDLRIFANRKIKDMIIVDNFAHSFAYQLDNGIPIISWVDYEHDKELQGLIYYLKKLVQVDDIRETNKKVFSLRTFVEEFNRETYKNPFVFNNEDLI</sequence>
<dbReference type="AlphaFoldDB" id="A0A1R2B375"/>
<dbReference type="OrthoDB" id="277011at2759"/>
<dbReference type="Pfam" id="PF03031">
    <property type="entry name" value="NIF"/>
    <property type="match status" value="1"/>
</dbReference>
<dbReference type="InterPro" id="IPR023214">
    <property type="entry name" value="HAD_sf"/>
</dbReference>
<dbReference type="InterPro" id="IPR004274">
    <property type="entry name" value="FCP1_dom"/>
</dbReference>
<dbReference type="PROSITE" id="PS50969">
    <property type="entry name" value="FCP1"/>
    <property type="match status" value="1"/>
</dbReference>
<dbReference type="NCBIfam" id="TIGR02251">
    <property type="entry name" value="HIF-SF_euk"/>
    <property type="match status" value="1"/>
</dbReference>
<dbReference type="Gene3D" id="3.40.50.1000">
    <property type="entry name" value="HAD superfamily/HAD-like"/>
    <property type="match status" value="1"/>
</dbReference>
<dbReference type="InterPro" id="IPR050365">
    <property type="entry name" value="TIM50"/>
</dbReference>
<dbReference type="GO" id="GO:0016791">
    <property type="term" value="F:phosphatase activity"/>
    <property type="evidence" value="ECO:0007669"/>
    <property type="project" value="InterPro"/>
</dbReference>
<evidence type="ECO:0000313" key="2">
    <source>
        <dbReference type="EMBL" id="OMJ71234.1"/>
    </source>
</evidence>
<dbReference type="InterPro" id="IPR011948">
    <property type="entry name" value="Dullard_phosphatase"/>
</dbReference>
<reference evidence="2 3" key="1">
    <citation type="submission" date="2016-11" db="EMBL/GenBank/DDBJ databases">
        <title>The macronuclear genome of Stentor coeruleus: a giant cell with tiny introns.</title>
        <authorList>
            <person name="Slabodnick M."/>
            <person name="Ruby J.G."/>
            <person name="Reiff S.B."/>
            <person name="Swart E.C."/>
            <person name="Gosai S."/>
            <person name="Prabakaran S."/>
            <person name="Witkowska E."/>
            <person name="Larue G.E."/>
            <person name="Fisher S."/>
            <person name="Freeman R.M."/>
            <person name="Gunawardena J."/>
            <person name="Chu W."/>
            <person name="Stover N.A."/>
            <person name="Gregory B.D."/>
            <person name="Nowacki M."/>
            <person name="Derisi J."/>
            <person name="Roy S.W."/>
            <person name="Marshall W.F."/>
            <person name="Sood P."/>
        </authorList>
    </citation>
    <scope>NUCLEOTIDE SEQUENCE [LARGE SCALE GENOMIC DNA]</scope>
    <source>
        <strain evidence="2">WM001</strain>
    </source>
</reference>